<evidence type="ECO:0000313" key="19">
    <source>
        <dbReference type="Proteomes" id="UP000199317"/>
    </source>
</evidence>
<evidence type="ECO:0000256" key="6">
    <source>
        <dbReference type="ARBA" id="ARBA00022729"/>
    </source>
</evidence>
<evidence type="ECO:0000256" key="15">
    <source>
        <dbReference type="SAM" id="SignalP"/>
    </source>
</evidence>
<dbReference type="InterPro" id="IPR036942">
    <property type="entry name" value="Beta-barrel_TonB_sf"/>
</dbReference>
<evidence type="ECO:0000256" key="8">
    <source>
        <dbReference type="ARBA" id="ARBA00023077"/>
    </source>
</evidence>
<dbReference type="InterPro" id="IPR037066">
    <property type="entry name" value="Plug_dom_sf"/>
</dbReference>
<keyword evidence="11 12" id="KW-0998">Cell outer membrane</keyword>
<comment type="similarity">
    <text evidence="2 12 13">Belongs to the TonB-dependent receptor family.</text>
</comment>
<evidence type="ECO:0000256" key="4">
    <source>
        <dbReference type="ARBA" id="ARBA00022452"/>
    </source>
</evidence>
<name>A0A1H0TZR0_9BURK</name>
<evidence type="ECO:0000259" key="17">
    <source>
        <dbReference type="Pfam" id="PF07715"/>
    </source>
</evidence>
<dbReference type="PANTHER" id="PTHR30069:SF53">
    <property type="entry name" value="COLICIN I RECEPTOR-RELATED"/>
    <property type="match status" value="1"/>
</dbReference>
<proteinExistence type="inferred from homology"/>
<keyword evidence="4 12" id="KW-1134">Transmembrane beta strand</keyword>
<feature type="domain" description="TonB-dependent receptor-like beta-barrel" evidence="16">
    <location>
        <begin position="243"/>
        <end position="671"/>
    </location>
</feature>
<dbReference type="PANTHER" id="PTHR30069">
    <property type="entry name" value="TONB-DEPENDENT OUTER MEMBRANE RECEPTOR"/>
    <property type="match status" value="1"/>
</dbReference>
<evidence type="ECO:0000256" key="2">
    <source>
        <dbReference type="ARBA" id="ARBA00009810"/>
    </source>
</evidence>
<dbReference type="Gene3D" id="2.170.130.10">
    <property type="entry name" value="TonB-dependent receptor, plug domain"/>
    <property type="match status" value="1"/>
</dbReference>
<keyword evidence="19" id="KW-1185">Reference proteome</keyword>
<dbReference type="AlphaFoldDB" id="A0A1H0TZR0"/>
<evidence type="ECO:0000256" key="7">
    <source>
        <dbReference type="ARBA" id="ARBA00023065"/>
    </source>
</evidence>
<keyword evidence="8 13" id="KW-0798">TonB box</keyword>
<evidence type="ECO:0000256" key="3">
    <source>
        <dbReference type="ARBA" id="ARBA00022448"/>
    </source>
</evidence>
<dbReference type="InterPro" id="IPR000531">
    <property type="entry name" value="Beta-barrel_TonB"/>
</dbReference>
<feature type="domain" description="TonB-dependent receptor plug" evidence="17">
    <location>
        <begin position="64"/>
        <end position="174"/>
    </location>
</feature>
<accession>A0A1H0TZR0</accession>
<evidence type="ECO:0000256" key="5">
    <source>
        <dbReference type="ARBA" id="ARBA00022692"/>
    </source>
</evidence>
<evidence type="ECO:0000256" key="11">
    <source>
        <dbReference type="ARBA" id="ARBA00023237"/>
    </source>
</evidence>
<dbReference type="Pfam" id="PF00593">
    <property type="entry name" value="TonB_dep_Rec_b-barrel"/>
    <property type="match status" value="1"/>
</dbReference>
<dbReference type="InterPro" id="IPR039426">
    <property type="entry name" value="TonB-dep_rcpt-like"/>
</dbReference>
<protein>
    <submittedName>
        <fullName evidence="18">Outer membrane receptor for ferrienterochelin and colicins</fullName>
    </submittedName>
</protein>
<dbReference type="InterPro" id="IPR012910">
    <property type="entry name" value="Plug_dom"/>
</dbReference>
<keyword evidence="9 12" id="KW-0472">Membrane</keyword>
<evidence type="ECO:0000256" key="12">
    <source>
        <dbReference type="PROSITE-ProRule" id="PRU01360"/>
    </source>
</evidence>
<keyword evidence="7" id="KW-0406">Ion transport</keyword>
<keyword evidence="10 18" id="KW-0675">Receptor</keyword>
<evidence type="ECO:0000313" key="18">
    <source>
        <dbReference type="EMBL" id="SDP59270.1"/>
    </source>
</evidence>
<evidence type="ECO:0000256" key="10">
    <source>
        <dbReference type="ARBA" id="ARBA00023170"/>
    </source>
</evidence>
<organism evidence="18 19">
    <name type="scientific">Paracidovorax cattleyae</name>
    <dbReference type="NCBI Taxonomy" id="80868"/>
    <lineage>
        <taxon>Bacteria</taxon>
        <taxon>Pseudomonadati</taxon>
        <taxon>Pseudomonadota</taxon>
        <taxon>Betaproteobacteria</taxon>
        <taxon>Burkholderiales</taxon>
        <taxon>Comamonadaceae</taxon>
        <taxon>Paracidovorax</taxon>
    </lineage>
</organism>
<evidence type="ECO:0000256" key="9">
    <source>
        <dbReference type="ARBA" id="ARBA00023136"/>
    </source>
</evidence>
<dbReference type="EMBL" id="FNJL01000017">
    <property type="protein sequence ID" value="SDP59270.1"/>
    <property type="molecule type" value="Genomic_DNA"/>
</dbReference>
<feature type="region of interest" description="Disordered" evidence="14">
    <location>
        <begin position="577"/>
        <end position="598"/>
    </location>
</feature>
<dbReference type="GO" id="GO:0044718">
    <property type="term" value="P:siderophore transmembrane transport"/>
    <property type="evidence" value="ECO:0007669"/>
    <property type="project" value="TreeGrafter"/>
</dbReference>
<dbReference type="GO" id="GO:0009279">
    <property type="term" value="C:cell outer membrane"/>
    <property type="evidence" value="ECO:0007669"/>
    <property type="project" value="UniProtKB-SubCell"/>
</dbReference>
<dbReference type="Pfam" id="PF07715">
    <property type="entry name" value="Plug"/>
    <property type="match status" value="1"/>
</dbReference>
<dbReference type="Proteomes" id="UP000199317">
    <property type="component" value="Unassembled WGS sequence"/>
</dbReference>
<comment type="subcellular location">
    <subcellularLocation>
        <location evidence="1 12">Cell outer membrane</location>
        <topology evidence="1 12">Multi-pass membrane protein</topology>
    </subcellularLocation>
</comment>
<dbReference type="Gene3D" id="2.40.170.20">
    <property type="entry name" value="TonB-dependent receptor, beta-barrel domain"/>
    <property type="match status" value="1"/>
</dbReference>
<reference evidence="19" key="1">
    <citation type="submission" date="2016-10" db="EMBL/GenBank/DDBJ databases">
        <authorList>
            <person name="Varghese N."/>
            <person name="Submissions S."/>
        </authorList>
    </citation>
    <scope>NUCLEOTIDE SEQUENCE [LARGE SCALE GENOMIC DNA]</scope>
    <source>
        <strain evidence="19">DSM 17101</strain>
    </source>
</reference>
<evidence type="ECO:0000259" key="16">
    <source>
        <dbReference type="Pfam" id="PF00593"/>
    </source>
</evidence>
<dbReference type="SUPFAM" id="SSF56935">
    <property type="entry name" value="Porins"/>
    <property type="match status" value="1"/>
</dbReference>
<sequence length="707" mass="76141">MHLLPPSESFRRRAPSLHPWLAAALLGACAAAGAQAQTAAADASADAPALGTVVVTASGREQQVREAPASISVITREELDQRPYATLQDVMKDLEGVSVVGASANEKDIVIRGMPGEYTLILVDGRRQGTRETMNRGTAGVQSNLIPPLAAIERIEVVRGPMSSLYGADAMGGVINIITRKVPKQWSGSLEVGGIWQQDRDQGDSTLADFWIGGPLRDDVLGVQVFGKSRHRGEDDIFFPLNATSGNFGNRDEELTAKFTLKPSAGQEWTFEAGQGRFTQKSTPGRSLSPTASATTVVRTEHERRHWAIAHDGRWDFGTTAVSLYQEVGQQTQWRTGGRNPVAPELTNTVLDGTATLPLGRSVLKVGGQATRNELTGIAAQDAAPGGYGANVDRVKLNGWALFAEDEFFVTDRFTVTAGARVDDDDRYGRHWTPRLYGVYQLAPAWTLRGGIAKGFKAPTIRQSTTGYCMTTGGAGGATPGTLCGDGGLKPETSLTQEIGLRFDQGGSNVSATFFHNAFKNKVASYDTGVRDPRSAGRNIYVYDNIDRVTLRGLELGAGTTLARDWKLSGNYTFTDSRRKGGGEPAFNGTSLEGRPLDKTPRHVLNARVDWTATGQLSLYASASYIGKQYWAAFRNAALGVRERGASTTLDFGGQYAFNRNLALKFAVLNLTDKVVPVDARARTGGLDGNWMVDEGRRLFVALNASF</sequence>
<dbReference type="PROSITE" id="PS52016">
    <property type="entry name" value="TONB_DEPENDENT_REC_3"/>
    <property type="match status" value="1"/>
</dbReference>
<dbReference type="RefSeq" id="WP_244160105.1">
    <property type="nucleotide sequence ID" value="NZ_FNJL01000017.1"/>
</dbReference>
<feature type="signal peptide" evidence="15">
    <location>
        <begin position="1"/>
        <end position="36"/>
    </location>
</feature>
<dbReference type="GO" id="GO:0015344">
    <property type="term" value="F:siderophore uptake transmembrane transporter activity"/>
    <property type="evidence" value="ECO:0007669"/>
    <property type="project" value="TreeGrafter"/>
</dbReference>
<keyword evidence="3 12" id="KW-0813">Transport</keyword>
<gene>
    <name evidence="18" type="ORF">SAMN04489708_11727</name>
</gene>
<evidence type="ECO:0000256" key="1">
    <source>
        <dbReference type="ARBA" id="ARBA00004571"/>
    </source>
</evidence>
<keyword evidence="5 12" id="KW-0812">Transmembrane</keyword>
<feature type="chain" id="PRO_5011603935" evidence="15">
    <location>
        <begin position="37"/>
        <end position="707"/>
    </location>
</feature>
<keyword evidence="6 15" id="KW-0732">Signal</keyword>
<dbReference type="CDD" id="cd01347">
    <property type="entry name" value="ligand_gated_channel"/>
    <property type="match status" value="1"/>
</dbReference>
<evidence type="ECO:0000256" key="13">
    <source>
        <dbReference type="RuleBase" id="RU003357"/>
    </source>
</evidence>
<evidence type="ECO:0000256" key="14">
    <source>
        <dbReference type="SAM" id="MobiDB-lite"/>
    </source>
</evidence>